<dbReference type="InterPro" id="IPR003228">
    <property type="entry name" value="TFIID_TAF12_dom"/>
</dbReference>
<feature type="domain" description="Transcription initiation factor TFIID subunit 12" evidence="7">
    <location>
        <begin position="28"/>
        <end position="95"/>
    </location>
</feature>
<keyword evidence="8" id="KW-0648">Protein biosynthesis</keyword>
<dbReference type="Gene3D" id="1.10.20.10">
    <property type="entry name" value="Histone, subunit A"/>
    <property type="match status" value="1"/>
</dbReference>
<feature type="region of interest" description="Disordered" evidence="6">
    <location>
        <begin position="98"/>
        <end position="125"/>
    </location>
</feature>
<keyword evidence="5" id="KW-0539">Nucleus</keyword>
<dbReference type="SUPFAM" id="SSF47113">
    <property type="entry name" value="Histone-fold"/>
    <property type="match status" value="1"/>
</dbReference>
<organism evidence="8 9">
    <name type="scientific">Nannochloropsis gaditana</name>
    <dbReference type="NCBI Taxonomy" id="72520"/>
    <lineage>
        <taxon>Eukaryota</taxon>
        <taxon>Sar</taxon>
        <taxon>Stramenopiles</taxon>
        <taxon>Ochrophyta</taxon>
        <taxon>Eustigmatophyceae</taxon>
        <taxon>Eustigmatales</taxon>
        <taxon>Monodopsidaceae</taxon>
        <taxon>Nannochloropsis</taxon>
    </lineage>
</organism>
<dbReference type="GO" id="GO:0005669">
    <property type="term" value="C:transcription factor TFIID complex"/>
    <property type="evidence" value="ECO:0007669"/>
    <property type="project" value="InterPro"/>
</dbReference>
<keyword evidence="4" id="KW-0804">Transcription</keyword>
<evidence type="ECO:0000256" key="3">
    <source>
        <dbReference type="ARBA" id="ARBA00023015"/>
    </source>
</evidence>
<gene>
    <name evidence="8" type="ORF">Naga_100892g1</name>
</gene>
<evidence type="ECO:0000313" key="8">
    <source>
        <dbReference type="EMBL" id="EWM27332.1"/>
    </source>
</evidence>
<comment type="similarity">
    <text evidence="2">Belongs to the TAF12 family.</text>
</comment>
<dbReference type="GO" id="GO:0046982">
    <property type="term" value="F:protein heterodimerization activity"/>
    <property type="evidence" value="ECO:0007669"/>
    <property type="project" value="InterPro"/>
</dbReference>
<dbReference type="Pfam" id="PF03847">
    <property type="entry name" value="TFIID_20kDa"/>
    <property type="match status" value="1"/>
</dbReference>
<evidence type="ECO:0000313" key="9">
    <source>
        <dbReference type="Proteomes" id="UP000019335"/>
    </source>
</evidence>
<name>W7TMN8_9STRA</name>
<comment type="caution">
    <text evidence="8">The sequence shown here is derived from an EMBL/GenBank/DDBJ whole genome shotgun (WGS) entry which is preliminary data.</text>
</comment>
<protein>
    <submittedName>
        <fullName evidence="8">Transcription initiation factor tfiid subunit 12</fullName>
    </submittedName>
</protein>
<dbReference type="GO" id="GO:0000124">
    <property type="term" value="C:SAGA complex"/>
    <property type="evidence" value="ECO:0007669"/>
    <property type="project" value="InterPro"/>
</dbReference>
<sequence>MALPPNQTLEKWKATHNATNRVPSTKQRRLQSLLNEVDPTGSFRLDGETEEIVLYLIEHFMTSVATHAAQMARHRGSTAIEHSDVAFTLLKQWNMAVPAVGPPPGGGSGSGGGGGGKKGIKRKSR</sequence>
<dbReference type="PANTHER" id="PTHR12264:SF21">
    <property type="entry name" value="TRANSCRIPTION INITIATION FACTOR TFIID SUBUNIT 12"/>
    <property type="match status" value="1"/>
</dbReference>
<evidence type="ECO:0000259" key="7">
    <source>
        <dbReference type="Pfam" id="PF03847"/>
    </source>
</evidence>
<comment type="subcellular location">
    <subcellularLocation>
        <location evidence="1">Nucleus</location>
    </subcellularLocation>
</comment>
<dbReference type="GO" id="GO:0051123">
    <property type="term" value="P:RNA polymerase II preinitiation complex assembly"/>
    <property type="evidence" value="ECO:0007669"/>
    <property type="project" value="TreeGrafter"/>
</dbReference>
<keyword evidence="8" id="KW-0396">Initiation factor</keyword>
<dbReference type="GO" id="GO:0003743">
    <property type="term" value="F:translation initiation factor activity"/>
    <property type="evidence" value="ECO:0007669"/>
    <property type="project" value="UniProtKB-KW"/>
</dbReference>
<evidence type="ECO:0000256" key="5">
    <source>
        <dbReference type="ARBA" id="ARBA00023242"/>
    </source>
</evidence>
<dbReference type="AlphaFoldDB" id="W7TMN8"/>
<evidence type="ECO:0000256" key="4">
    <source>
        <dbReference type="ARBA" id="ARBA00023163"/>
    </source>
</evidence>
<proteinExistence type="inferred from homology"/>
<evidence type="ECO:0000256" key="2">
    <source>
        <dbReference type="ARBA" id="ARBA00007530"/>
    </source>
</evidence>
<dbReference type="Proteomes" id="UP000019335">
    <property type="component" value="Chromosome 7"/>
</dbReference>
<evidence type="ECO:0000256" key="1">
    <source>
        <dbReference type="ARBA" id="ARBA00004123"/>
    </source>
</evidence>
<dbReference type="GO" id="GO:0003677">
    <property type="term" value="F:DNA binding"/>
    <property type="evidence" value="ECO:0007669"/>
    <property type="project" value="TreeGrafter"/>
</dbReference>
<keyword evidence="9" id="KW-1185">Reference proteome</keyword>
<evidence type="ECO:0000256" key="6">
    <source>
        <dbReference type="SAM" id="MobiDB-lite"/>
    </source>
</evidence>
<dbReference type="PANTHER" id="PTHR12264">
    <property type="entry name" value="TRANSCRIPTION INITIATION FACTOR TFIID SUBUNIT 12"/>
    <property type="match status" value="1"/>
</dbReference>
<dbReference type="CDD" id="cd07981">
    <property type="entry name" value="HFD_TAF12"/>
    <property type="match status" value="1"/>
</dbReference>
<dbReference type="EMBL" id="AZIL01000494">
    <property type="protein sequence ID" value="EWM27332.1"/>
    <property type="molecule type" value="Genomic_DNA"/>
</dbReference>
<dbReference type="InterPro" id="IPR037794">
    <property type="entry name" value="TAF12"/>
</dbReference>
<dbReference type="GO" id="GO:0017025">
    <property type="term" value="F:TBP-class protein binding"/>
    <property type="evidence" value="ECO:0007669"/>
    <property type="project" value="TreeGrafter"/>
</dbReference>
<dbReference type="InterPro" id="IPR009072">
    <property type="entry name" value="Histone-fold"/>
</dbReference>
<dbReference type="OrthoDB" id="2193432at2759"/>
<keyword evidence="3" id="KW-0805">Transcription regulation</keyword>
<feature type="compositionally biased region" description="Gly residues" evidence="6">
    <location>
        <begin position="106"/>
        <end position="117"/>
    </location>
</feature>
<accession>W7TMN8</accession>
<reference evidence="8 9" key="1">
    <citation type="journal article" date="2014" name="Mol. Plant">
        <title>Chromosome Scale Genome Assembly and Transcriptome Profiling of Nannochloropsis gaditana in Nitrogen Depletion.</title>
        <authorList>
            <person name="Corteggiani Carpinelli E."/>
            <person name="Telatin A."/>
            <person name="Vitulo N."/>
            <person name="Forcato C."/>
            <person name="D'Angelo M."/>
            <person name="Schiavon R."/>
            <person name="Vezzi A."/>
            <person name="Giacometti G.M."/>
            <person name="Morosinotto T."/>
            <person name="Valle G."/>
        </authorList>
    </citation>
    <scope>NUCLEOTIDE SEQUENCE [LARGE SCALE GENOMIC DNA]</scope>
    <source>
        <strain evidence="8 9">B-31</strain>
    </source>
</reference>